<keyword evidence="5" id="KW-1185">Reference proteome</keyword>
<dbReference type="PANTHER" id="PTHR12128">
    <property type="entry name" value="DIHYDRODIPICOLINATE SYNTHASE"/>
    <property type="match status" value="1"/>
</dbReference>
<dbReference type="RefSeq" id="WP_166149710.1">
    <property type="nucleotide sequence ID" value="NZ_JAANYN010000009.1"/>
</dbReference>
<dbReference type="Gene3D" id="3.20.20.70">
    <property type="entry name" value="Aldolase class I"/>
    <property type="match status" value="1"/>
</dbReference>
<dbReference type="Pfam" id="PF00701">
    <property type="entry name" value="DHDPS"/>
    <property type="match status" value="1"/>
</dbReference>
<dbReference type="SUPFAM" id="SSF51569">
    <property type="entry name" value="Aldolase"/>
    <property type="match status" value="1"/>
</dbReference>
<dbReference type="SMART" id="SM01130">
    <property type="entry name" value="DHDPS"/>
    <property type="match status" value="1"/>
</dbReference>
<dbReference type="EMBL" id="JAANYN010000009">
    <property type="protein sequence ID" value="NHE58887.1"/>
    <property type="molecule type" value="Genomic_DNA"/>
</dbReference>
<name>A0ABX0HB49_9BACT</name>
<dbReference type="CDD" id="cd00408">
    <property type="entry name" value="DHDPS-like"/>
    <property type="match status" value="1"/>
</dbReference>
<evidence type="ECO:0000256" key="2">
    <source>
        <dbReference type="ARBA" id="ARBA00023239"/>
    </source>
</evidence>
<evidence type="ECO:0000313" key="4">
    <source>
        <dbReference type="EMBL" id="NHE58887.1"/>
    </source>
</evidence>
<organism evidence="4 5">
    <name type="scientific">Cyclobacterium plantarum</name>
    <dbReference type="NCBI Taxonomy" id="2716263"/>
    <lineage>
        <taxon>Bacteria</taxon>
        <taxon>Pseudomonadati</taxon>
        <taxon>Bacteroidota</taxon>
        <taxon>Cytophagia</taxon>
        <taxon>Cytophagales</taxon>
        <taxon>Cyclobacteriaceae</taxon>
        <taxon>Cyclobacterium</taxon>
    </lineage>
</organism>
<evidence type="ECO:0000256" key="3">
    <source>
        <dbReference type="PIRNR" id="PIRNR001365"/>
    </source>
</evidence>
<comment type="similarity">
    <text evidence="1 3">Belongs to the DapA family.</text>
</comment>
<evidence type="ECO:0000256" key="1">
    <source>
        <dbReference type="ARBA" id="ARBA00007592"/>
    </source>
</evidence>
<gene>
    <name evidence="4" type="ORF">G9Q97_18915</name>
</gene>
<dbReference type="PANTHER" id="PTHR12128:SF66">
    <property type="entry name" value="4-HYDROXY-2-OXOGLUTARATE ALDOLASE, MITOCHONDRIAL"/>
    <property type="match status" value="1"/>
</dbReference>
<keyword evidence="2 3" id="KW-0456">Lyase</keyword>
<reference evidence="4 5" key="1">
    <citation type="submission" date="2020-03" db="EMBL/GenBank/DDBJ databases">
        <title>Cyclobacterium plantarum sp. nov., a marine bacterium isolated from a coastal-marine wetland.</title>
        <authorList>
            <person name="Sanchez-Porro C."/>
            <person name="Ventosa A."/>
            <person name="Amoozegar M."/>
        </authorList>
    </citation>
    <scope>NUCLEOTIDE SEQUENCE [LARGE SCALE GENOMIC DNA]</scope>
    <source>
        <strain evidence="4 5">GBPx2</strain>
    </source>
</reference>
<sequence length="309" mass="34494">MKPLRAEEIVGVWGTVLLPVQEDEAIDWGRLDEEIAVLLESGLHGIYTNGTAGEFYNQTESEFDTLSEKLAAAAELKGVPFQLGCAHPLPLASMERVKRAKSLQPGAIQIILPDWVAPNRAELFRYIEKMASVADPVGLVIYNPPHAKKQLRPEDYRDLLLEGFPIVGCKTAGGDDRWYEKMRSLPFPFSYFVPGHRLASGIKQGAKGSYSNIACLHPKGALKWHKMIMSDPITAKVWEEKLGFFFQEAIFPLIQKDGYSDTAVDKFLAAIGDWAEIGTRLRWPYQGIPVALAQEKRKQLEGILPGLFQ</sequence>
<dbReference type="PIRSF" id="PIRSF001365">
    <property type="entry name" value="DHDPS"/>
    <property type="match status" value="1"/>
</dbReference>
<evidence type="ECO:0000313" key="5">
    <source>
        <dbReference type="Proteomes" id="UP000649799"/>
    </source>
</evidence>
<comment type="caution">
    <text evidence="4">The sequence shown here is derived from an EMBL/GenBank/DDBJ whole genome shotgun (WGS) entry which is preliminary data.</text>
</comment>
<dbReference type="Proteomes" id="UP000649799">
    <property type="component" value="Unassembled WGS sequence"/>
</dbReference>
<dbReference type="InterPro" id="IPR002220">
    <property type="entry name" value="DapA-like"/>
</dbReference>
<protein>
    <submittedName>
        <fullName evidence="4">Dihydrodipicolinate synthase family protein</fullName>
    </submittedName>
</protein>
<dbReference type="InterPro" id="IPR013785">
    <property type="entry name" value="Aldolase_TIM"/>
</dbReference>
<accession>A0ABX0HB49</accession>
<proteinExistence type="inferred from homology"/>